<evidence type="ECO:0000259" key="12">
    <source>
        <dbReference type="Pfam" id="PF15412"/>
    </source>
</evidence>
<evidence type="ECO:0000256" key="5">
    <source>
        <dbReference type="ARBA" id="ARBA00022895"/>
    </source>
</evidence>
<dbReference type="Pfam" id="PF15412">
    <property type="entry name" value="Nse4-Nse3_bdg"/>
    <property type="match status" value="1"/>
</dbReference>
<dbReference type="GO" id="GO:0005634">
    <property type="term" value="C:nucleus"/>
    <property type="evidence" value="ECO:0007669"/>
    <property type="project" value="UniProtKB-SubCell"/>
</dbReference>
<evidence type="ECO:0000313" key="13">
    <source>
        <dbReference type="EMBL" id="KAJ8418068.1"/>
    </source>
</evidence>
<keyword evidence="7 9" id="KW-0234">DNA repair</keyword>
<dbReference type="InterPro" id="IPR027786">
    <property type="entry name" value="Nse4/EID"/>
</dbReference>
<keyword evidence="5" id="KW-0158">Chromosome</keyword>
<dbReference type="PANTHER" id="PTHR16140">
    <property type="entry name" value="NON-STRUCTURAL MAINTENANCE OF CHROMOSOMES ELEMENT 4"/>
    <property type="match status" value="1"/>
</dbReference>
<dbReference type="Proteomes" id="UP001221898">
    <property type="component" value="Unassembled WGS sequence"/>
</dbReference>
<reference evidence="13" key="1">
    <citation type="journal article" date="2023" name="Science">
        <title>Genome structures resolve the early diversification of teleost fishes.</title>
        <authorList>
            <person name="Parey E."/>
            <person name="Louis A."/>
            <person name="Montfort J."/>
            <person name="Bouchez O."/>
            <person name="Roques C."/>
            <person name="Iampietro C."/>
            <person name="Lluch J."/>
            <person name="Castinel A."/>
            <person name="Donnadieu C."/>
            <person name="Desvignes T."/>
            <person name="Floi Bucao C."/>
            <person name="Jouanno E."/>
            <person name="Wen M."/>
            <person name="Mejri S."/>
            <person name="Dirks R."/>
            <person name="Jansen H."/>
            <person name="Henkel C."/>
            <person name="Chen W.J."/>
            <person name="Zahm M."/>
            <person name="Cabau C."/>
            <person name="Klopp C."/>
            <person name="Thompson A.W."/>
            <person name="Robinson-Rechavi M."/>
            <person name="Braasch I."/>
            <person name="Lecointre G."/>
            <person name="Bobe J."/>
            <person name="Postlethwait J.H."/>
            <person name="Berthelot C."/>
            <person name="Roest Crollius H."/>
            <person name="Guiguen Y."/>
        </authorList>
    </citation>
    <scope>NUCLEOTIDE SEQUENCE</scope>
    <source>
        <strain evidence="13">NC1722</strain>
    </source>
</reference>
<dbReference type="InterPro" id="IPR014854">
    <property type="entry name" value="Nse4_C"/>
</dbReference>
<evidence type="ECO:0000256" key="7">
    <source>
        <dbReference type="ARBA" id="ARBA00023204"/>
    </source>
</evidence>
<feature type="compositionally biased region" description="Polar residues" evidence="10">
    <location>
        <begin position="11"/>
        <end position="21"/>
    </location>
</feature>
<evidence type="ECO:0000256" key="1">
    <source>
        <dbReference type="ARBA" id="ARBA00004123"/>
    </source>
</evidence>
<dbReference type="Pfam" id="PF08743">
    <property type="entry name" value="Nse4_C"/>
    <property type="match status" value="1"/>
</dbReference>
<feature type="domain" description="Nse4/EID protein Nse3/MAGE-binding" evidence="12">
    <location>
        <begin position="114"/>
        <end position="164"/>
    </location>
</feature>
<keyword evidence="4 9" id="KW-0227">DNA damage</keyword>
<gene>
    <name evidence="13" type="ORF">AAFF_G00137770</name>
</gene>
<name>A0AAD7TD36_9TELE</name>
<dbReference type="InterPro" id="IPR029225">
    <property type="entry name" value="Nse4_Nse3-bd"/>
</dbReference>
<dbReference type="PANTHER" id="PTHR16140:SF0">
    <property type="entry name" value="NON-STRUCTURAL MAINTENANCE OF CHROMOSOMES ELEMENT 4"/>
    <property type="match status" value="1"/>
</dbReference>
<dbReference type="GO" id="GO:0006310">
    <property type="term" value="P:DNA recombination"/>
    <property type="evidence" value="ECO:0007669"/>
    <property type="project" value="UniProtKB-UniRule"/>
</dbReference>
<evidence type="ECO:0000256" key="9">
    <source>
        <dbReference type="RuleBase" id="RU365071"/>
    </source>
</evidence>
<protein>
    <recommendedName>
        <fullName evidence="9">Non-structural maintenance of chromosomes element 4</fullName>
    </recommendedName>
</protein>
<evidence type="ECO:0000256" key="2">
    <source>
        <dbReference type="ARBA" id="ARBA00004574"/>
    </source>
</evidence>
<comment type="subunit">
    <text evidence="9">Component of the SMC5-SMC6 complex.</text>
</comment>
<keyword evidence="14" id="KW-1185">Reference proteome</keyword>
<evidence type="ECO:0000256" key="10">
    <source>
        <dbReference type="SAM" id="MobiDB-lite"/>
    </source>
</evidence>
<keyword evidence="8 9" id="KW-0539">Nucleus</keyword>
<comment type="function">
    <text evidence="9">Component of the SMC5-SMC6 complex, that promotes sister chromatid alignment after DNA damage and facilitates double-stranded DNA breaks (DSBs) repair via homologous recombination between sister chromatids.</text>
</comment>
<feature type="domain" description="Non-structural maintenance of chromosome element 4 C-terminal" evidence="11">
    <location>
        <begin position="262"/>
        <end position="347"/>
    </location>
</feature>
<sequence>MAESQRRASRGASQENLTVQHNGIGGRVQAERGGDTGDEDEGASHQGGSSGVQDEDDDPARRRLIRHQYRELINSVQQNREDMLSPSNNKLTEALEQANKLFADVRQAREAALDAQFLVLATDLGKEKASQLQADGSSFDPSAYAEHLLTCMGLNRLEDEDSDGDLGGYLPQGAWQELGQKVHGCFRTAPSFHFMLGTFVAEPPPPRQRVERQRKAPNKDVKRIMPTQLKKIDESHQEATEKEVERILAYLLKYQEDDPDSPISYFEFVIDPESFSRTVENIFHLSFLIRDGLARIYLDRDKLPYIAPVQGDADVGATSSRHQCVISLSQESWKEVIKAFDIKEAMIRAPVSSTSTQ</sequence>
<dbReference type="GO" id="GO:0000781">
    <property type="term" value="C:chromosome, telomeric region"/>
    <property type="evidence" value="ECO:0007669"/>
    <property type="project" value="UniProtKB-SubCell"/>
</dbReference>
<organism evidence="13 14">
    <name type="scientific">Aldrovandia affinis</name>
    <dbReference type="NCBI Taxonomy" id="143900"/>
    <lineage>
        <taxon>Eukaryota</taxon>
        <taxon>Metazoa</taxon>
        <taxon>Chordata</taxon>
        <taxon>Craniata</taxon>
        <taxon>Vertebrata</taxon>
        <taxon>Euteleostomi</taxon>
        <taxon>Actinopterygii</taxon>
        <taxon>Neopterygii</taxon>
        <taxon>Teleostei</taxon>
        <taxon>Notacanthiformes</taxon>
        <taxon>Halosauridae</taxon>
        <taxon>Aldrovandia</taxon>
    </lineage>
</organism>
<keyword evidence="6 9" id="KW-0233">DNA recombination</keyword>
<evidence type="ECO:0000259" key="11">
    <source>
        <dbReference type="Pfam" id="PF08743"/>
    </source>
</evidence>
<keyword evidence="5" id="KW-0779">Telomere</keyword>
<evidence type="ECO:0000256" key="8">
    <source>
        <dbReference type="ARBA" id="ARBA00023242"/>
    </source>
</evidence>
<dbReference type="GO" id="GO:0030915">
    <property type="term" value="C:Smc5-Smc6 complex"/>
    <property type="evidence" value="ECO:0007669"/>
    <property type="project" value="UniProtKB-UniRule"/>
</dbReference>
<evidence type="ECO:0000256" key="4">
    <source>
        <dbReference type="ARBA" id="ARBA00022763"/>
    </source>
</evidence>
<dbReference type="EMBL" id="JAINUG010000002">
    <property type="protein sequence ID" value="KAJ8418068.1"/>
    <property type="molecule type" value="Genomic_DNA"/>
</dbReference>
<dbReference type="GO" id="GO:0006281">
    <property type="term" value="P:DNA repair"/>
    <property type="evidence" value="ECO:0007669"/>
    <property type="project" value="UniProtKB-UniRule"/>
</dbReference>
<proteinExistence type="inferred from homology"/>
<comment type="similarity">
    <text evidence="3 9">Belongs to the NSE4 family.</text>
</comment>
<evidence type="ECO:0000256" key="3">
    <source>
        <dbReference type="ARBA" id="ARBA00008997"/>
    </source>
</evidence>
<dbReference type="AlphaFoldDB" id="A0AAD7TD36"/>
<comment type="subcellular location">
    <subcellularLocation>
        <location evidence="2">Chromosome</location>
        <location evidence="2">Telomere</location>
    </subcellularLocation>
    <subcellularLocation>
        <location evidence="1 9">Nucleus</location>
    </subcellularLocation>
</comment>
<feature type="region of interest" description="Disordered" evidence="10">
    <location>
        <begin position="1"/>
        <end position="59"/>
    </location>
</feature>
<accession>A0AAD7TD36</accession>
<evidence type="ECO:0000313" key="14">
    <source>
        <dbReference type="Proteomes" id="UP001221898"/>
    </source>
</evidence>
<evidence type="ECO:0000256" key="6">
    <source>
        <dbReference type="ARBA" id="ARBA00023172"/>
    </source>
</evidence>
<comment type="caution">
    <text evidence="13">The sequence shown here is derived from an EMBL/GenBank/DDBJ whole genome shotgun (WGS) entry which is preliminary data.</text>
</comment>